<accession>A0A1H9HA84</accession>
<dbReference type="PROSITE" id="PS51257">
    <property type="entry name" value="PROKAR_LIPOPROTEIN"/>
    <property type="match status" value="1"/>
</dbReference>
<dbReference type="Proteomes" id="UP000199021">
    <property type="component" value="Unassembled WGS sequence"/>
</dbReference>
<dbReference type="AlphaFoldDB" id="A0A1H9HA84"/>
<keyword evidence="2" id="KW-1185">Reference proteome</keyword>
<dbReference type="InterPro" id="IPR036465">
    <property type="entry name" value="vWFA_dom_sf"/>
</dbReference>
<evidence type="ECO:0000313" key="1">
    <source>
        <dbReference type="EMBL" id="SEQ59279.1"/>
    </source>
</evidence>
<evidence type="ECO:0008006" key="3">
    <source>
        <dbReference type="Google" id="ProtNLM"/>
    </source>
</evidence>
<gene>
    <name evidence="1" type="ORF">SAMN05444359_11280</name>
</gene>
<proteinExistence type="predicted"/>
<dbReference type="STRING" id="478744.SAMN05444359_11280"/>
<dbReference type="EMBL" id="FOFB01000012">
    <property type="protein sequence ID" value="SEQ59279.1"/>
    <property type="molecule type" value="Genomic_DNA"/>
</dbReference>
<protein>
    <recommendedName>
        <fullName evidence="3">VWFA domain-containing protein</fullName>
    </recommendedName>
</protein>
<sequence length="250" mass="26887">MKFLKYLTLVFAFFFLGCEPCDELTLEVCGGNEGPPMVDLIILIDQSSSMGTIANTISNAAVTALDSAKMECPTDLVTHFLAVDGTWLGTVFNTSHRQFIYTAQGTTVPLASDVVPVGYTTELGAHAIEDLSNFAPWREGACRAIFYISDEELDGSDPQGDFANETAATKDAIASAIANEVTVFTNFIDVQNLGASIMQNYDDLTGQTGGFNLVTPTRSAVTSQLYIDLMPQIVCNSCKACELSQLMNAN</sequence>
<evidence type="ECO:0000313" key="2">
    <source>
        <dbReference type="Proteomes" id="UP000199021"/>
    </source>
</evidence>
<name>A0A1H9HA84_9BACT</name>
<dbReference type="OrthoDB" id="9765926at2"/>
<dbReference type="InParanoid" id="A0A1H9HA84"/>
<organism evidence="1 2">
    <name type="scientific">Neolewinella agarilytica</name>
    <dbReference type="NCBI Taxonomy" id="478744"/>
    <lineage>
        <taxon>Bacteria</taxon>
        <taxon>Pseudomonadati</taxon>
        <taxon>Bacteroidota</taxon>
        <taxon>Saprospiria</taxon>
        <taxon>Saprospirales</taxon>
        <taxon>Lewinellaceae</taxon>
        <taxon>Neolewinella</taxon>
    </lineage>
</organism>
<reference evidence="2" key="1">
    <citation type="submission" date="2016-10" db="EMBL/GenBank/DDBJ databases">
        <authorList>
            <person name="Varghese N."/>
            <person name="Submissions S."/>
        </authorList>
    </citation>
    <scope>NUCLEOTIDE SEQUENCE [LARGE SCALE GENOMIC DNA]</scope>
    <source>
        <strain evidence="2">DSM 24740</strain>
    </source>
</reference>
<dbReference type="RefSeq" id="WP_090168821.1">
    <property type="nucleotide sequence ID" value="NZ_FOFB01000012.1"/>
</dbReference>
<dbReference type="SUPFAM" id="SSF53300">
    <property type="entry name" value="vWA-like"/>
    <property type="match status" value="1"/>
</dbReference>